<accession>A0ABX7HBB4</accession>
<dbReference type="Pfam" id="PF00106">
    <property type="entry name" value="adh_short"/>
    <property type="match status" value="1"/>
</dbReference>
<evidence type="ECO:0000313" key="2">
    <source>
        <dbReference type="EMBL" id="QRO83994.1"/>
    </source>
</evidence>
<dbReference type="RefSeq" id="WP_103322646.1">
    <property type="nucleotide sequence ID" value="NZ_CBCPHH010000003.1"/>
</dbReference>
<dbReference type="InterPro" id="IPR002347">
    <property type="entry name" value="SDR_fam"/>
</dbReference>
<keyword evidence="3" id="KW-1185">Reference proteome</keyword>
<organism evidence="2 3">
    <name type="scientific">Mammaliicoccus vitulinus</name>
    <dbReference type="NCBI Taxonomy" id="71237"/>
    <lineage>
        <taxon>Bacteria</taxon>
        <taxon>Bacillati</taxon>
        <taxon>Bacillota</taxon>
        <taxon>Bacilli</taxon>
        <taxon>Bacillales</taxon>
        <taxon>Staphylococcaceae</taxon>
        <taxon>Mammaliicoccus</taxon>
    </lineage>
</organism>
<dbReference type="EMBL" id="CP069486">
    <property type="protein sequence ID" value="QRO83994.1"/>
    <property type="molecule type" value="Genomic_DNA"/>
</dbReference>
<evidence type="ECO:0000313" key="3">
    <source>
        <dbReference type="Proteomes" id="UP000627155"/>
    </source>
</evidence>
<dbReference type="Proteomes" id="UP000627155">
    <property type="component" value="Chromosome"/>
</dbReference>
<dbReference type="SUPFAM" id="SSF51735">
    <property type="entry name" value="NAD(P)-binding Rossmann-fold domains"/>
    <property type="match status" value="1"/>
</dbReference>
<proteinExistence type="predicted"/>
<dbReference type="InterPro" id="IPR036291">
    <property type="entry name" value="NAD(P)-bd_dom_sf"/>
</dbReference>
<gene>
    <name evidence="2" type="ORF">I6J37_07135</name>
</gene>
<dbReference type="PANTHER" id="PTHR43157:SF73">
    <property type="entry name" value="WW DOMAIN-CONTAINING OXIDOREDUCTASE-LIKE PROTEIN"/>
    <property type="match status" value="1"/>
</dbReference>
<dbReference type="PRINTS" id="PR00081">
    <property type="entry name" value="GDHRDH"/>
</dbReference>
<reference evidence="2 3" key="1">
    <citation type="submission" date="2021-02" db="EMBL/GenBank/DDBJ databases">
        <title>FDA dAtabase for Regulatory Grade micrObial Sequences (FDA-ARGOS): Supporting development and validation of Infectious Disease Dx tests.</title>
        <authorList>
            <person name="Sproer C."/>
            <person name="Gronow S."/>
            <person name="Severitt S."/>
            <person name="Schroder I."/>
            <person name="Tallon L."/>
            <person name="Sadzewicz L."/>
            <person name="Zhao X."/>
            <person name="Boylan J."/>
            <person name="Ott S."/>
            <person name="Bowen H."/>
            <person name="Vavikolanu K."/>
            <person name="Mehta A."/>
            <person name="Aluvathingal J."/>
            <person name="Nadendla S."/>
            <person name="Lowell S."/>
            <person name="Myers T."/>
            <person name="Yan Y."/>
            <person name="Sichtig H."/>
        </authorList>
    </citation>
    <scope>NUCLEOTIDE SEQUENCE [LARGE SCALE GENOMIC DNA]</scope>
    <source>
        <strain evidence="2 3">FDAARGOS_1207</strain>
    </source>
</reference>
<name>A0ABX7HBB4_9STAP</name>
<dbReference type="Gene3D" id="3.40.50.720">
    <property type="entry name" value="NAD(P)-binding Rossmann-like Domain"/>
    <property type="match status" value="1"/>
</dbReference>
<protein>
    <submittedName>
        <fullName evidence="2">SDR family NAD(P)-dependent oxidoreductase</fullName>
    </submittedName>
</protein>
<keyword evidence="1" id="KW-0560">Oxidoreductase</keyword>
<evidence type="ECO:0000256" key="1">
    <source>
        <dbReference type="ARBA" id="ARBA00023002"/>
    </source>
</evidence>
<dbReference type="PANTHER" id="PTHR43157">
    <property type="entry name" value="PHOSPHATIDYLINOSITOL-GLYCAN BIOSYNTHESIS CLASS F PROTEIN-RELATED"/>
    <property type="match status" value="1"/>
</dbReference>
<sequence>MSNRILAITGPTSGIGKSTVIELANDYDIIILLCRNIEKGEHLKTLLTEEHKNIQVEVIKCDLSDLANVMKAATQVLDHYPHIDCLINNAGVVSITRQKTIDGYELMFGTNYLGHFLLTHMLFESIMRSRDKQIIIVSSGAYKYAHIGHHNFNYPLRFNPIKSYSRSKLATLYFMQELYEQFHHCGLNVTAIHPGAVSTNLGKTKYNQKFGDFIYKIFDSMFVSPKEGAMSTIKVTKDKTLFNGAYVYEGKVTELENQGMNYYDRKRLIRETLEALQLDQFMYLSTDK</sequence>